<dbReference type="HOGENOM" id="CLU_101273_0_0_9"/>
<evidence type="ECO:0000313" key="3">
    <source>
        <dbReference type="Proteomes" id="UP000005316"/>
    </source>
</evidence>
<accession>F9DY48</accession>
<sequence length="212" mass="23652">MGYYLKQNNIRFLILDKGQTLGEVWKNSYDSLKLFTPRMYSSLPGLILDGEQQGFPSKDEIANYIKHYTETFALPVELNTEVLSVIKNEEGFCVEATKRIFNTSNVVVATGPFQEKLIPAFSSSLGTNILQLHSSEYKNPNQLQQGNVLIVGGGNSGAQIAVELSEERDTYLAISKKPSYFPLTIGGMSVFWWLDKLGILKVTNKSFIGNLL</sequence>
<dbReference type="Pfam" id="PF13738">
    <property type="entry name" value="Pyr_redox_3"/>
    <property type="match status" value="1"/>
</dbReference>
<dbReference type="eggNOG" id="COG2072">
    <property type="taxonomic scope" value="Bacteria"/>
</dbReference>
<dbReference type="AlphaFoldDB" id="F9DY48"/>
<dbReference type="RefSeq" id="WP_009498426.1">
    <property type="nucleotide sequence ID" value="NZ_GL982998.1"/>
</dbReference>
<proteinExistence type="predicted"/>
<dbReference type="PANTHER" id="PTHR43539:SF78">
    <property type="entry name" value="FLAVIN-CONTAINING MONOOXYGENASE"/>
    <property type="match status" value="1"/>
</dbReference>
<organism evidence="2 3">
    <name type="scientific">Sporosarcina newyorkensis 2681</name>
    <dbReference type="NCBI Taxonomy" id="1027292"/>
    <lineage>
        <taxon>Bacteria</taxon>
        <taxon>Bacillati</taxon>
        <taxon>Bacillota</taxon>
        <taxon>Bacilli</taxon>
        <taxon>Bacillales</taxon>
        <taxon>Caryophanaceae</taxon>
        <taxon>Sporosarcina</taxon>
    </lineage>
</organism>
<evidence type="ECO:0000256" key="1">
    <source>
        <dbReference type="ARBA" id="ARBA00023002"/>
    </source>
</evidence>
<dbReference type="InterPro" id="IPR050982">
    <property type="entry name" value="Auxin_biosynth/cation_transpt"/>
</dbReference>
<dbReference type="GO" id="GO:0004497">
    <property type="term" value="F:monooxygenase activity"/>
    <property type="evidence" value="ECO:0007669"/>
    <property type="project" value="TreeGrafter"/>
</dbReference>
<dbReference type="SUPFAM" id="SSF51905">
    <property type="entry name" value="FAD/NAD(P)-binding domain"/>
    <property type="match status" value="1"/>
</dbReference>
<dbReference type="Proteomes" id="UP000005316">
    <property type="component" value="Unassembled WGS sequence"/>
</dbReference>
<dbReference type="InterPro" id="IPR036188">
    <property type="entry name" value="FAD/NAD-bd_sf"/>
</dbReference>
<name>F9DY48_9BACL</name>
<protein>
    <submittedName>
        <fullName evidence="2">TrkA family protein</fullName>
    </submittedName>
</protein>
<comment type="caution">
    <text evidence="2">The sequence shown here is derived from an EMBL/GenBank/DDBJ whole genome shotgun (WGS) entry which is preliminary data.</text>
</comment>
<dbReference type="EMBL" id="AFPZ01000122">
    <property type="protein sequence ID" value="EGQ19261.1"/>
    <property type="molecule type" value="Genomic_DNA"/>
</dbReference>
<reference evidence="2 3" key="1">
    <citation type="submission" date="2011-04" db="EMBL/GenBank/DDBJ databases">
        <authorList>
            <person name="Muzny D."/>
            <person name="Qin X."/>
            <person name="Deng J."/>
            <person name="Jiang H."/>
            <person name="Liu Y."/>
            <person name="Qu J."/>
            <person name="Song X.-Z."/>
            <person name="Zhang L."/>
            <person name="Thornton R."/>
            <person name="Coyle M."/>
            <person name="Francisco L."/>
            <person name="Jackson L."/>
            <person name="Javaid M."/>
            <person name="Korchina V."/>
            <person name="Kovar C."/>
            <person name="Mata R."/>
            <person name="Mathew T."/>
            <person name="Ngo R."/>
            <person name="Nguyen L."/>
            <person name="Nguyen N."/>
            <person name="Okwuonu G."/>
            <person name="Ongeri F."/>
            <person name="Pham C."/>
            <person name="Simmons D."/>
            <person name="Wilczek-Boney K."/>
            <person name="Hale W."/>
            <person name="Jakkamsetti A."/>
            <person name="Pham P."/>
            <person name="Ruth R."/>
            <person name="San Lucas F."/>
            <person name="Warren J."/>
            <person name="Zhang J."/>
            <person name="Zhao Z."/>
            <person name="Zhou C."/>
            <person name="Zhu D."/>
            <person name="Lee S."/>
            <person name="Bess C."/>
            <person name="Blankenburg K."/>
            <person name="Forbes L."/>
            <person name="Fu Q."/>
            <person name="Gubbala S."/>
            <person name="Hirani K."/>
            <person name="Jayaseelan J.C."/>
            <person name="Lara F."/>
            <person name="Munidasa M."/>
            <person name="Palculict T."/>
            <person name="Patil S."/>
            <person name="Pu L.-L."/>
            <person name="Saada N."/>
            <person name="Tang L."/>
            <person name="Weissenberger G."/>
            <person name="Zhu Y."/>
            <person name="Hemphill L."/>
            <person name="Shang Y."/>
            <person name="Youmans B."/>
            <person name="Ayvaz T."/>
            <person name="Ross M."/>
            <person name="Santibanez J."/>
            <person name="Aqrawi P."/>
            <person name="Gross S."/>
            <person name="Joshi V."/>
            <person name="Fowler G."/>
            <person name="Nazareth L."/>
            <person name="Reid J."/>
            <person name="Worley K."/>
            <person name="Petrosino J."/>
            <person name="Highlander S."/>
            <person name="Gibbs R."/>
        </authorList>
    </citation>
    <scope>NUCLEOTIDE SEQUENCE [LARGE SCALE GENOMIC DNA]</scope>
    <source>
        <strain evidence="2 3">2681</strain>
    </source>
</reference>
<evidence type="ECO:0000313" key="2">
    <source>
        <dbReference type="EMBL" id="EGQ19261.1"/>
    </source>
</evidence>
<dbReference type="GO" id="GO:0050660">
    <property type="term" value="F:flavin adenine dinucleotide binding"/>
    <property type="evidence" value="ECO:0007669"/>
    <property type="project" value="TreeGrafter"/>
</dbReference>
<keyword evidence="1" id="KW-0560">Oxidoreductase</keyword>
<dbReference type="PANTHER" id="PTHR43539">
    <property type="entry name" value="FLAVIN-BINDING MONOOXYGENASE-LIKE PROTEIN (AFU_ORTHOLOGUE AFUA_4G09220)"/>
    <property type="match status" value="1"/>
</dbReference>
<dbReference type="Gene3D" id="3.50.50.60">
    <property type="entry name" value="FAD/NAD(P)-binding domain"/>
    <property type="match status" value="1"/>
</dbReference>
<gene>
    <name evidence="2" type="ORF">HMPREF9372_3729</name>
</gene>